<evidence type="ECO:0000259" key="6">
    <source>
        <dbReference type="Pfam" id="PF04085"/>
    </source>
</evidence>
<evidence type="ECO:0000256" key="4">
    <source>
        <dbReference type="ARBA" id="ARBA00032089"/>
    </source>
</evidence>
<dbReference type="InterPro" id="IPR007221">
    <property type="entry name" value="MreC"/>
</dbReference>
<dbReference type="PIRSF" id="PIRSF038471">
    <property type="entry name" value="MreC"/>
    <property type="match status" value="1"/>
</dbReference>
<dbReference type="EMBL" id="JAMQJZ010000001">
    <property type="protein sequence ID" value="MDC3419154.1"/>
    <property type="molecule type" value="Genomic_DNA"/>
</dbReference>
<sequence>MLFFRRKRLFIILIGFIILVGSIGFSLRDREELTTVEEFLHDAVGWFQGVVHQPVEFTTTLVSNINELKHIYEENQVLKTRLSQYNLLLHEVKELRKENDELYSVLGKTESESLNEFIPIQASVIARSKEQWFKMITINKGEQDGVETNMAVITGEGMVGKIYSSSQFTSSVLLLNGFDRSNRISVVVDAEETDKDPTGFIVGYDEEAETLLLELDEYDVEVSEGELVVSSGLGGVFPKGLEIGTIEEVAPDKYGLTKVAHVSPSADLYNFGHVIVVDRQATIPSEVESEPEEGEE</sequence>
<dbReference type="PANTHER" id="PTHR34138:SF1">
    <property type="entry name" value="CELL SHAPE-DETERMINING PROTEIN MREC"/>
    <property type="match status" value="1"/>
</dbReference>
<proteinExistence type="inferred from homology"/>
<protein>
    <recommendedName>
        <fullName evidence="2 5">Cell shape-determining protein MreC</fullName>
    </recommendedName>
    <alternativeName>
        <fullName evidence="4 5">Cell shape protein MreC</fullName>
    </alternativeName>
</protein>
<name>A0A9X4AGY7_9BACI</name>
<dbReference type="InterPro" id="IPR042175">
    <property type="entry name" value="Cell/Rod_MreC_2"/>
</dbReference>
<accession>A0A9X4AGY7</accession>
<dbReference type="Gene3D" id="2.40.10.340">
    <property type="entry name" value="Rod shape-determining protein MreC, domain 1"/>
    <property type="match status" value="1"/>
</dbReference>
<keyword evidence="8" id="KW-1185">Reference proteome</keyword>
<comment type="caution">
    <text evidence="7">The sequence shown here is derived from an EMBL/GenBank/DDBJ whole genome shotgun (WGS) entry which is preliminary data.</text>
</comment>
<comment type="similarity">
    <text evidence="1 5">Belongs to the MreC family.</text>
</comment>
<evidence type="ECO:0000313" key="7">
    <source>
        <dbReference type="EMBL" id="MDC3419154.1"/>
    </source>
</evidence>
<dbReference type="Pfam" id="PF04085">
    <property type="entry name" value="MreC"/>
    <property type="match status" value="1"/>
</dbReference>
<gene>
    <name evidence="7" type="primary">mreC</name>
    <name evidence="7" type="ORF">NC661_02015</name>
</gene>
<dbReference type="InterPro" id="IPR042177">
    <property type="entry name" value="Cell/Rod_1"/>
</dbReference>
<comment type="function">
    <text evidence="5">Involved in formation and maintenance of cell shape.</text>
</comment>
<evidence type="ECO:0000313" key="8">
    <source>
        <dbReference type="Proteomes" id="UP001145072"/>
    </source>
</evidence>
<dbReference type="RefSeq" id="WP_259871962.1">
    <property type="nucleotide sequence ID" value="NZ_JAMQJZ010000001.1"/>
</dbReference>
<reference evidence="7" key="1">
    <citation type="submission" date="2022-06" db="EMBL/GenBank/DDBJ databases">
        <title>Aquibacillus sp. a new bacterium isolated from soil saline samples.</title>
        <authorList>
            <person name="Galisteo C."/>
            <person name="De La Haba R."/>
            <person name="Sanchez-Porro C."/>
            <person name="Ventosa A."/>
        </authorList>
    </citation>
    <scope>NUCLEOTIDE SEQUENCE</scope>
    <source>
        <strain evidence="7">JCM 12387</strain>
    </source>
</reference>
<evidence type="ECO:0000256" key="1">
    <source>
        <dbReference type="ARBA" id="ARBA00009369"/>
    </source>
</evidence>
<dbReference type="NCBIfam" id="TIGR00219">
    <property type="entry name" value="mreC"/>
    <property type="match status" value="1"/>
</dbReference>
<dbReference type="Gene3D" id="2.40.10.350">
    <property type="entry name" value="Rod shape-determining protein MreC, domain 2"/>
    <property type="match status" value="1"/>
</dbReference>
<evidence type="ECO:0000256" key="3">
    <source>
        <dbReference type="ARBA" id="ARBA00022960"/>
    </source>
</evidence>
<dbReference type="Proteomes" id="UP001145072">
    <property type="component" value="Unassembled WGS sequence"/>
</dbReference>
<evidence type="ECO:0000256" key="2">
    <source>
        <dbReference type="ARBA" id="ARBA00013855"/>
    </source>
</evidence>
<dbReference type="GO" id="GO:0008360">
    <property type="term" value="P:regulation of cell shape"/>
    <property type="evidence" value="ECO:0007669"/>
    <property type="project" value="UniProtKB-KW"/>
</dbReference>
<dbReference type="GO" id="GO:0005886">
    <property type="term" value="C:plasma membrane"/>
    <property type="evidence" value="ECO:0007669"/>
    <property type="project" value="TreeGrafter"/>
</dbReference>
<dbReference type="AlphaFoldDB" id="A0A9X4AGY7"/>
<organism evidence="7 8">
    <name type="scientific">Aquibacillus koreensis</name>
    <dbReference type="NCBI Taxonomy" id="279446"/>
    <lineage>
        <taxon>Bacteria</taxon>
        <taxon>Bacillati</taxon>
        <taxon>Bacillota</taxon>
        <taxon>Bacilli</taxon>
        <taxon>Bacillales</taxon>
        <taxon>Bacillaceae</taxon>
        <taxon>Aquibacillus</taxon>
    </lineage>
</organism>
<dbReference type="PANTHER" id="PTHR34138">
    <property type="entry name" value="CELL SHAPE-DETERMINING PROTEIN MREC"/>
    <property type="match status" value="1"/>
</dbReference>
<dbReference type="InterPro" id="IPR055342">
    <property type="entry name" value="MreC_beta-barrel_core"/>
</dbReference>
<evidence type="ECO:0000256" key="5">
    <source>
        <dbReference type="PIRNR" id="PIRNR038471"/>
    </source>
</evidence>
<keyword evidence="3 5" id="KW-0133">Cell shape</keyword>
<feature type="domain" description="Rod shape-determining protein MreC beta-barrel core" evidence="6">
    <location>
        <begin position="124"/>
        <end position="277"/>
    </location>
</feature>